<keyword evidence="3" id="KW-1185">Reference proteome</keyword>
<gene>
    <name evidence="2" type="ORF">M2350_001986</name>
</gene>
<feature type="domain" description="Uroporphyrinogen decarboxylase (URO-D)" evidence="1">
    <location>
        <begin position="237"/>
        <end position="377"/>
    </location>
</feature>
<accession>A0ABT2ERM2</accession>
<reference evidence="2 3" key="1">
    <citation type="submission" date="2022-08" db="EMBL/GenBank/DDBJ databases">
        <title>Bacterial and archaeal communities from various locations to study Microbial Dark Matter (Phase II).</title>
        <authorList>
            <person name="Stepanauskas R."/>
        </authorList>
    </citation>
    <scope>NUCLEOTIDE SEQUENCE [LARGE SCALE GENOMIC DNA]</scope>
    <source>
        <strain evidence="2 3">PD1</strain>
    </source>
</reference>
<dbReference type="Proteomes" id="UP001204798">
    <property type="component" value="Unassembled WGS sequence"/>
</dbReference>
<organism evidence="2 3">
    <name type="scientific">Candidatus Fervidibacter sacchari</name>
    <dbReference type="NCBI Taxonomy" id="1448929"/>
    <lineage>
        <taxon>Bacteria</taxon>
        <taxon>Candidatus Fervidibacterota</taxon>
        <taxon>Candidatus Fervidibacter</taxon>
    </lineage>
</organism>
<protein>
    <recommendedName>
        <fullName evidence="1">Uroporphyrinogen decarboxylase (URO-D) domain-containing protein</fullName>
    </recommendedName>
</protein>
<dbReference type="RefSeq" id="WP_259096125.1">
    <property type="nucleotide sequence ID" value="NZ_CP130454.1"/>
</dbReference>
<dbReference type="Pfam" id="PF01208">
    <property type="entry name" value="URO-D"/>
    <property type="match status" value="1"/>
</dbReference>
<comment type="caution">
    <text evidence="2">The sequence shown here is derived from an EMBL/GenBank/DDBJ whole genome shotgun (WGS) entry which is preliminary data.</text>
</comment>
<dbReference type="Gene3D" id="3.20.20.210">
    <property type="match status" value="1"/>
</dbReference>
<sequence length="379" mass="42580">MTPREAFVAAFFGEAKEKVPVYEQAFASDVASKILGREAATGGAILRYQEAVAGVKGESAHREFIEKLKQDRRDLHRLLGFGAISKHWLLGRPTLQVSEFEFLYGDPNGHWVIYRYDPIAKTYDAVKYSHPPIWSGEERIKEAIDARWKAVENWNESGREAFESEVKEWLQVAGDEFELVWNAAGLHVPINEEWLMACALVPELVGEYLKAQAALGCLQLESLARLGVRIVWGGGDLADNHGPVYGPKFFRRYVLPCYKQIANCARKLGLKYLFRSDGNIWSIADDLFIDAGIEGYGEIDYDAGMRIPELQERYPNLTCWGNVSCRLLWLGTPSQVKDCAAQIVERCKNRGRLILGSSNAVLPGTPPENYFALLEAANF</sequence>
<dbReference type="InterPro" id="IPR038071">
    <property type="entry name" value="UROD/MetE-like_sf"/>
</dbReference>
<evidence type="ECO:0000313" key="2">
    <source>
        <dbReference type="EMBL" id="MCS3919573.1"/>
    </source>
</evidence>
<evidence type="ECO:0000313" key="3">
    <source>
        <dbReference type="Proteomes" id="UP001204798"/>
    </source>
</evidence>
<proteinExistence type="predicted"/>
<dbReference type="SUPFAM" id="SSF51726">
    <property type="entry name" value="UROD/MetE-like"/>
    <property type="match status" value="1"/>
</dbReference>
<dbReference type="InterPro" id="IPR000257">
    <property type="entry name" value="Uroporphyrinogen_deCOase"/>
</dbReference>
<evidence type="ECO:0000259" key="1">
    <source>
        <dbReference type="Pfam" id="PF01208"/>
    </source>
</evidence>
<name>A0ABT2ERM2_9BACT</name>
<dbReference type="EMBL" id="JANUCP010000003">
    <property type="protein sequence ID" value="MCS3919573.1"/>
    <property type="molecule type" value="Genomic_DNA"/>
</dbReference>